<feature type="active site" description="Proton donor/acceptor" evidence="6">
    <location>
        <position position="198"/>
    </location>
</feature>
<reference evidence="9 10" key="1">
    <citation type="submission" date="2020-08" db="EMBL/GenBank/DDBJ databases">
        <title>Genome public.</title>
        <authorList>
            <person name="Liu C."/>
            <person name="Sun Q."/>
        </authorList>
    </citation>
    <scope>NUCLEOTIDE SEQUENCE [LARGE SCALE GENOMIC DNA]</scope>
    <source>
        <strain evidence="9 10">BX14</strain>
    </source>
</reference>
<dbReference type="GO" id="GO:0071555">
    <property type="term" value="P:cell wall organization"/>
    <property type="evidence" value="ECO:0007669"/>
    <property type="project" value="UniProtKB-UniRule"/>
</dbReference>
<evidence type="ECO:0000256" key="3">
    <source>
        <dbReference type="ARBA" id="ARBA00022960"/>
    </source>
</evidence>
<evidence type="ECO:0000256" key="1">
    <source>
        <dbReference type="ARBA" id="ARBA00004752"/>
    </source>
</evidence>
<keyword evidence="3 6" id="KW-0133">Cell shape</keyword>
<dbReference type="CDD" id="cd16913">
    <property type="entry name" value="YkuD_like"/>
    <property type="match status" value="1"/>
</dbReference>
<dbReference type="PANTHER" id="PTHR38589:SF1">
    <property type="entry name" value="BLR0621 PROTEIN"/>
    <property type="match status" value="1"/>
</dbReference>
<keyword evidence="10" id="KW-1185">Reference proteome</keyword>
<evidence type="ECO:0000256" key="5">
    <source>
        <dbReference type="ARBA" id="ARBA00023316"/>
    </source>
</evidence>
<comment type="caution">
    <text evidence="9">The sequence shown here is derived from an EMBL/GenBank/DDBJ whole genome shotgun (WGS) entry which is preliminary data.</text>
</comment>
<gene>
    <name evidence="9" type="ORF">H8S19_07840</name>
</gene>
<name>A0AAW3X4R9_9CLOT</name>
<proteinExistence type="predicted"/>
<keyword evidence="4 6" id="KW-0573">Peptidoglycan synthesis</keyword>
<feature type="chain" id="PRO_5043621509" evidence="7">
    <location>
        <begin position="28"/>
        <end position="244"/>
    </location>
</feature>
<protein>
    <submittedName>
        <fullName evidence="9">L,D-transpeptidase family protein</fullName>
    </submittedName>
</protein>
<dbReference type="AlphaFoldDB" id="A0AAW3X4R9"/>
<evidence type="ECO:0000256" key="4">
    <source>
        <dbReference type="ARBA" id="ARBA00022984"/>
    </source>
</evidence>
<organism evidence="9 10">
    <name type="scientific">Clostridium segne</name>
    <dbReference type="NCBI Taxonomy" id="2763038"/>
    <lineage>
        <taxon>Bacteria</taxon>
        <taxon>Bacillati</taxon>
        <taxon>Bacillota</taxon>
        <taxon>Clostridia</taxon>
        <taxon>Eubacteriales</taxon>
        <taxon>Clostridiaceae</taxon>
        <taxon>Clostridium</taxon>
    </lineage>
</organism>
<sequence length="244" mass="26575">MRMKRKAMVILAAGMLMSAAAPAAAMAAEKATGPALTASYNGDVNTLEAAKDATQLIVVIGNRQDPAKSRLDWYKRDADGKLVQVMSKEAVSGMNGITMQKQEGDKKTPAGVYRFTMAFGLKANPGTILPYHQIVDGDYYVDDGNSQYYNKLANTKQVQKDWNSAEDLMAQAPQYNYGLVLDYNPECTPGKGSAIFLHCPKSWNNTGTSGCISIPEEDMKQVVRQVDTGTKIVVVQDESDLANY</sequence>
<evidence type="ECO:0000256" key="6">
    <source>
        <dbReference type="PROSITE-ProRule" id="PRU01373"/>
    </source>
</evidence>
<dbReference type="InterPro" id="IPR038063">
    <property type="entry name" value="Transpep_catalytic_dom"/>
</dbReference>
<feature type="domain" description="L,D-TPase catalytic" evidence="8">
    <location>
        <begin position="60"/>
        <end position="235"/>
    </location>
</feature>
<comment type="pathway">
    <text evidence="1 6">Cell wall biogenesis; peptidoglycan biosynthesis.</text>
</comment>
<evidence type="ECO:0000313" key="10">
    <source>
        <dbReference type="Proteomes" id="UP000653904"/>
    </source>
</evidence>
<evidence type="ECO:0000313" key="9">
    <source>
        <dbReference type="EMBL" id="MBC5656975.1"/>
    </source>
</evidence>
<dbReference type="GO" id="GO:0016740">
    <property type="term" value="F:transferase activity"/>
    <property type="evidence" value="ECO:0007669"/>
    <property type="project" value="UniProtKB-KW"/>
</dbReference>
<keyword evidence="2" id="KW-0808">Transferase</keyword>
<evidence type="ECO:0000256" key="7">
    <source>
        <dbReference type="SAM" id="SignalP"/>
    </source>
</evidence>
<accession>A0AAW3X4R9</accession>
<dbReference type="InterPro" id="IPR005490">
    <property type="entry name" value="LD_TPept_cat_dom"/>
</dbReference>
<dbReference type="EMBL" id="JACOOW010000010">
    <property type="protein sequence ID" value="MBC5656975.1"/>
    <property type="molecule type" value="Genomic_DNA"/>
</dbReference>
<dbReference type="GO" id="GO:0009252">
    <property type="term" value="P:peptidoglycan biosynthetic process"/>
    <property type="evidence" value="ECO:0007669"/>
    <property type="project" value="UniProtKB-KW"/>
</dbReference>
<dbReference type="PANTHER" id="PTHR38589">
    <property type="entry name" value="BLR0621 PROTEIN"/>
    <property type="match status" value="1"/>
</dbReference>
<feature type="active site" description="Nucleophile" evidence="6">
    <location>
        <position position="211"/>
    </location>
</feature>
<dbReference type="Proteomes" id="UP000653904">
    <property type="component" value="Unassembled WGS sequence"/>
</dbReference>
<feature type="signal peptide" evidence="7">
    <location>
        <begin position="1"/>
        <end position="27"/>
    </location>
</feature>
<dbReference type="Gene3D" id="2.40.440.10">
    <property type="entry name" value="L,D-transpeptidase catalytic domain-like"/>
    <property type="match status" value="1"/>
</dbReference>
<dbReference type="Pfam" id="PF03734">
    <property type="entry name" value="YkuD"/>
    <property type="match status" value="1"/>
</dbReference>
<dbReference type="GO" id="GO:0008360">
    <property type="term" value="P:regulation of cell shape"/>
    <property type="evidence" value="ECO:0007669"/>
    <property type="project" value="UniProtKB-UniRule"/>
</dbReference>
<dbReference type="PROSITE" id="PS52029">
    <property type="entry name" value="LD_TPASE"/>
    <property type="match status" value="1"/>
</dbReference>
<evidence type="ECO:0000256" key="2">
    <source>
        <dbReference type="ARBA" id="ARBA00022679"/>
    </source>
</evidence>
<keyword evidence="5 6" id="KW-0961">Cell wall biogenesis/degradation</keyword>
<dbReference type="SUPFAM" id="SSF141523">
    <property type="entry name" value="L,D-transpeptidase catalytic domain-like"/>
    <property type="match status" value="1"/>
</dbReference>
<evidence type="ECO:0000259" key="8">
    <source>
        <dbReference type="PROSITE" id="PS52029"/>
    </source>
</evidence>
<keyword evidence="7" id="KW-0732">Signal</keyword>